<evidence type="ECO:0000256" key="3">
    <source>
        <dbReference type="ARBA" id="ARBA00022614"/>
    </source>
</evidence>
<evidence type="ECO:0000256" key="5">
    <source>
        <dbReference type="ARBA" id="ARBA00023026"/>
    </source>
</evidence>
<dbReference type="EMBL" id="LFQK01000027">
    <property type="protein sequence ID" value="KNH26206.1"/>
    <property type="molecule type" value="Genomic_DNA"/>
</dbReference>
<dbReference type="EC" id="2.3.2.27" evidence="2"/>
<dbReference type="PANTHER" id="PTHR48051:SF1">
    <property type="entry name" value="RAS SUPPRESSOR PROTEIN 1"/>
    <property type="match status" value="1"/>
</dbReference>
<dbReference type="GO" id="GO:0005576">
    <property type="term" value="C:extracellular region"/>
    <property type="evidence" value="ECO:0007669"/>
    <property type="project" value="UniProtKB-UniRule"/>
</dbReference>
<dbReference type="PATRIC" id="fig|317.197.peg.2609"/>
<evidence type="ECO:0000256" key="2">
    <source>
        <dbReference type="ARBA" id="ARBA00012483"/>
    </source>
</evidence>
<keyword evidence="6" id="KW-0832">Ubl conjugation</keyword>
<protein>
    <recommendedName>
        <fullName evidence="2">RING-type E3 ubiquitin transferase</fullName>
        <ecNumber evidence="2">2.3.2.27</ecNumber>
    </recommendedName>
</protein>
<feature type="active site" description="Glycyl thioester intermediate" evidence="6">
    <location>
        <position position="1500"/>
    </location>
</feature>
<proteinExistence type="inferred from homology"/>
<dbReference type="Gene3D" id="1.20.58.360">
    <property type="entry name" value="Shigella T3SS effector IpaH defines"/>
    <property type="match status" value="1"/>
</dbReference>
<feature type="domain" description="NEL" evidence="7">
    <location>
        <begin position="1410"/>
        <end position="1760"/>
    </location>
</feature>
<dbReference type="Pfam" id="PF14496">
    <property type="entry name" value="NEL"/>
    <property type="match status" value="1"/>
</dbReference>
<dbReference type="SUPFAM" id="SSF52058">
    <property type="entry name" value="L domain-like"/>
    <property type="match status" value="1"/>
</dbReference>
<dbReference type="Pfam" id="PF20178">
    <property type="entry name" value="ToxA_N"/>
    <property type="match status" value="2"/>
</dbReference>
<dbReference type="Proteomes" id="UP000036955">
    <property type="component" value="Unassembled WGS sequence"/>
</dbReference>
<keyword evidence="4" id="KW-0677">Repeat</keyword>
<comment type="PTM">
    <text evidence="6">Ubiquitinated in the presence of host E1 ubiquitin-activating enzyme, E2 ubiquitin-conjugating enzyme and ubiquitin.</text>
</comment>
<dbReference type="GO" id="GO:0016567">
    <property type="term" value="P:protein ubiquitination"/>
    <property type="evidence" value="ECO:0007669"/>
    <property type="project" value="InterPro"/>
</dbReference>
<dbReference type="InterPro" id="IPR050216">
    <property type="entry name" value="LRR_domain-containing"/>
</dbReference>
<comment type="similarity">
    <text evidence="6">Belongs to the LRR-containing bacterial E3 ligase family.</text>
</comment>
<dbReference type="PROSITE" id="PS52053">
    <property type="entry name" value="NEL"/>
    <property type="match status" value="1"/>
</dbReference>
<sequence length="1760" mass="199100">MSDLQGSNSIETNASSTGENQGIHYARVIGVLPNAIKSASASRLKPLLGMNAEWPEWYMGAREIDRQYLKTLIDERWRLQGLLDETLGHLQQDINAFAKPLLSTMMRSSFNGVGNIDELSVQLVVPSTMIFGIDTGASRVRQSSLLEAALHNFEDSETRSDAWRNSSGIYRKDSRGSLVQEPAITLPAFAAQCRQLDIGGQYQRHLKAILLPTAAQARQTLQAQSVASEKAAFDVALLVARMKGEISDYVYGTLRQVRNQQSDITLYERPLLSHRLSLMGFRLTGIVLFSAVSDPSEIKRAIDALTPATLKFWNEWSHRIPVLPGKEDEQYKLLQAFFANGPQGVTDEMFRSDDIYRQSRLTGPLIAYVPDDPNHPLKEYASLSEFLNTLIGQLRETDYQAFFSRFVAHKDKGRFFSRVNERLNTFTWQPRQPLDMGPWWRETAIENPDAEPITNQLSGDLWERLFRERRDKAIADARQMAVPTDDEDAASRFKRLTSFLDIGWNLFNFAAMLVPGLGEAMLGIMVAQMLAELAEGVEDWSKGDKEQASSYFNGVLINFAQLALMGAGHVLPGGSVTPKVSPFIERLKPVEHGGRERLWNPDLQPYEQKVALPVDASASEQGVYRHQEQDLLRLDDKYYGVKQDSGSGLHRLQHPSRPDAYQPLLEHNGAGSWKTELDQPLGWNKRRLLRRLGPSVDGFSDETLEQILTVSGVHEDALRRMHVEHETPPAVLLDTLKRFKVYADAEACAERILANQISEEWAGFISRFMTELPGWPEGKAIEVFEAPSLSGLSIKDGYANALPADTLKMSRKEVLDGKLPERVVEFLDEPQLHDVLGQWRSGNRQERIDAVRDLLGGQARKNKERLFDRLYSARERSETPSVNLLKSNHPGLSTSMAEELLRDTEPSDLQHLNEKKRLPLTVSRRAEEAEQLLRLTRAYEGLYLPDVYNADTARLELHSLANLPGWPTDLRLEVRQYSFEGVLVDSIGSADAPTRKVLILDEKGTYQARDDQDQHLHGEDNLYAAVLHALPDRQREALGFQIHEAAQLEKTVQEHPLAHRQLEPILLENPIRKPTYDPANMRLRGGMQGYAQQVPQGMGLRRRARALYPGFTPEQIEGLLTAFSHNGGSVQGRLAVLEREFNQLNLALQRWMNSPTAAFRFSPEGVAQWHSRNQVYKAIRQCWQRSGPRGVEVPGILEPQALILDGLPMNRHLADMPTLEANFDHVTTLSLANTNLLPEQEHFLRPFRRVRFLNLDRNGLTGIPQVIDDMSHLTDLVLNDNRIELNAVGVARLKKLTRLRSLGLRGNPLQLAPDISRMPRLQVLLLSETGLDSWPVGLFSQPRPRNIFLDLRNNPLSRVPEVAPGSFRAELLARTFLSREPQWLSAENLNTLKLYIESVGLDPERTFPPRGTLDSADWAHGMSELQWQAREEIWNAVEDEFHSEAFFNEIRQLTQSADFNEGGAYCEELTAKVWRMLEAMADNSELRAKLFSEAVTPTECVDGGTQLFNAMGVEVLIHEAYRLIRPDLIEPQLLELARGKSRLDELGGIARQRVAARLAEGEQFRRVDPEGEITGTIDEVEVHLAYMTDLAERLDLPWQARGMRFRKMAGVTKEMIEAAFERVKALEEGDLLRDQILKQPLWKAWLEDSNREAFNGFKRRIDVTTDLQDALRRRANGTELSVAQMTDLEMQIKALAVESGKPEDEFAHGRAMTEEEYTQALSEIDEQMKALMNRLTQQAIDRAGLQRVDIPFTIDPEYSL</sequence>
<evidence type="ECO:0000256" key="6">
    <source>
        <dbReference type="PROSITE-ProRule" id="PRU01398"/>
    </source>
</evidence>
<keyword evidence="5" id="KW-0843">Virulence</keyword>
<keyword evidence="6" id="KW-0833">Ubl conjugation pathway</keyword>
<accession>A0A0L1MCS4</accession>
<organism evidence="8 9">
    <name type="scientific">Pseudomonas syringae</name>
    <dbReference type="NCBI Taxonomy" id="317"/>
    <lineage>
        <taxon>Bacteria</taxon>
        <taxon>Pseudomonadati</taxon>
        <taxon>Pseudomonadota</taxon>
        <taxon>Gammaproteobacteria</taxon>
        <taxon>Pseudomonadales</taxon>
        <taxon>Pseudomonadaceae</taxon>
        <taxon>Pseudomonas</taxon>
    </lineage>
</organism>
<keyword evidence="3" id="KW-0433">Leucine-rich repeat</keyword>
<keyword evidence="6" id="KW-0808">Transferase</keyword>
<dbReference type="Gene3D" id="3.80.10.10">
    <property type="entry name" value="Ribonuclease Inhibitor"/>
    <property type="match status" value="1"/>
</dbReference>
<keyword evidence="6" id="KW-1035">Host cytoplasm</keyword>
<gene>
    <name evidence="8" type="ORF">ACS77_16210</name>
</gene>
<evidence type="ECO:0000259" key="7">
    <source>
        <dbReference type="PROSITE" id="PS52053"/>
    </source>
</evidence>
<dbReference type="GO" id="GO:0005737">
    <property type="term" value="C:cytoplasm"/>
    <property type="evidence" value="ECO:0007669"/>
    <property type="project" value="TreeGrafter"/>
</dbReference>
<dbReference type="InterPro" id="IPR046673">
    <property type="entry name" value="ToxA_N"/>
</dbReference>
<evidence type="ECO:0000256" key="4">
    <source>
        <dbReference type="ARBA" id="ARBA00022737"/>
    </source>
</evidence>
<evidence type="ECO:0000313" key="8">
    <source>
        <dbReference type="EMBL" id="KNH26206.1"/>
    </source>
</evidence>
<dbReference type="InterPro" id="IPR032675">
    <property type="entry name" value="LRR_dom_sf"/>
</dbReference>
<dbReference type="OrthoDB" id="1467561at2"/>
<name>A0A0L1MCS4_PSESX</name>
<keyword evidence="6" id="KW-0964">Secreted</keyword>
<dbReference type="InterPro" id="IPR029487">
    <property type="entry name" value="NEL_dom"/>
</dbReference>
<evidence type="ECO:0000256" key="1">
    <source>
        <dbReference type="ARBA" id="ARBA00000900"/>
    </source>
</evidence>
<evidence type="ECO:0000313" key="9">
    <source>
        <dbReference type="Proteomes" id="UP000036955"/>
    </source>
</evidence>
<reference evidence="8 9" key="1">
    <citation type="submission" date="2015-06" db="EMBL/GenBank/DDBJ databases">
        <authorList>
            <person name="Hoefler B.C."/>
            <person name="Straight P.D."/>
        </authorList>
    </citation>
    <scope>NUCLEOTIDE SEQUENCE [LARGE SCALE GENOMIC DNA]</scope>
    <source>
        <strain evidence="8 9">Riq4</strain>
    </source>
</reference>
<comment type="caution">
    <text evidence="8">The sequence shown here is derived from an EMBL/GenBank/DDBJ whole genome shotgun (WGS) entry which is preliminary data.</text>
</comment>
<dbReference type="PANTHER" id="PTHR48051">
    <property type="match status" value="1"/>
</dbReference>
<dbReference type="GO" id="GO:0061630">
    <property type="term" value="F:ubiquitin protein ligase activity"/>
    <property type="evidence" value="ECO:0007669"/>
    <property type="project" value="UniProtKB-EC"/>
</dbReference>
<comment type="catalytic activity">
    <reaction evidence="1">
        <text>S-ubiquitinyl-[E2 ubiquitin-conjugating enzyme]-L-cysteine + [acceptor protein]-L-lysine = [E2 ubiquitin-conjugating enzyme]-L-cysteine + N(6)-ubiquitinyl-[acceptor protein]-L-lysine.</text>
        <dbReference type="EC" id="2.3.2.27"/>
    </reaction>
</comment>